<dbReference type="Proteomes" id="UP000220106">
    <property type="component" value="Unassembled WGS sequence"/>
</dbReference>
<dbReference type="PIRSF" id="PIRSF006304">
    <property type="entry name" value="GatC"/>
    <property type="match status" value="1"/>
</dbReference>
<feature type="transmembrane region" description="Helical" evidence="9">
    <location>
        <begin position="225"/>
        <end position="258"/>
    </location>
</feature>
<reference evidence="12 13" key="1">
    <citation type="submission" date="2017-09" db="EMBL/GenBank/DDBJ databases">
        <title>Large-scale bioinformatics analysis of Bacillus genomes uncovers conserved roles of natural products in bacterial physiology.</title>
        <authorList>
            <consortium name="Agbiome Team Llc"/>
            <person name="Bleich R.M."/>
            <person name="Kirk G.J."/>
            <person name="Santa Maria K.C."/>
            <person name="Allen S.E."/>
            <person name="Farag S."/>
            <person name="Shank E.A."/>
            <person name="Bowers A."/>
        </authorList>
    </citation>
    <scope>NUCLEOTIDE SEQUENCE [LARGE SCALE GENOMIC DNA]</scope>
    <source>
        <strain evidence="12 13">AFS003229</strain>
    </source>
</reference>
<dbReference type="PANTHER" id="PTHR37324">
    <property type="entry name" value="PTS SYSTEM GALACTITOL-SPECIFIC EIIC COMPONENT"/>
    <property type="match status" value="1"/>
</dbReference>
<dbReference type="RefSeq" id="WP_098176194.1">
    <property type="nucleotide sequence ID" value="NZ_CP030926.1"/>
</dbReference>
<keyword evidence="7 9" id="KW-1133">Transmembrane helix</keyword>
<evidence type="ECO:0000256" key="9">
    <source>
        <dbReference type="SAM" id="Phobius"/>
    </source>
</evidence>
<reference evidence="11 14" key="2">
    <citation type="submission" date="2018-07" db="EMBL/GenBank/DDBJ databases">
        <title>The molecular basis for the intramolecular migration of carboxyl group in the catabolism of para-hydroxybenzoate via gentisate.</title>
        <authorList>
            <person name="Zhao H."/>
            <person name="Xu Y."/>
            <person name="Lin S."/>
            <person name="Spain J.C."/>
            <person name="Zhou N.-Y."/>
        </authorList>
    </citation>
    <scope>NUCLEOTIDE SEQUENCE [LARGE SCALE GENOMIC DNA]</scope>
    <source>
        <strain evidence="11 14">PHB-7a</strain>
    </source>
</reference>
<evidence type="ECO:0000256" key="4">
    <source>
        <dbReference type="ARBA" id="ARBA00022597"/>
    </source>
</evidence>
<dbReference type="GO" id="GO:0005886">
    <property type="term" value="C:plasma membrane"/>
    <property type="evidence" value="ECO:0007669"/>
    <property type="project" value="UniProtKB-SubCell"/>
</dbReference>
<evidence type="ECO:0000256" key="6">
    <source>
        <dbReference type="ARBA" id="ARBA00022692"/>
    </source>
</evidence>
<protein>
    <submittedName>
        <fullName evidence="12">PTS galactitol transporter subunit IIC</fullName>
    </submittedName>
</protein>
<keyword evidence="5" id="KW-0598">Phosphotransferase system</keyword>
<feature type="transmembrane region" description="Helical" evidence="9">
    <location>
        <begin position="289"/>
        <end position="321"/>
    </location>
</feature>
<comment type="subcellular location">
    <subcellularLocation>
        <location evidence="1">Cell membrane</location>
        <topology evidence="1">Multi-pass membrane protein</topology>
    </subcellularLocation>
</comment>
<keyword evidence="2" id="KW-0813">Transport</keyword>
<keyword evidence="14" id="KW-1185">Reference proteome</keyword>
<gene>
    <name evidence="12" type="ORF">CN689_13010</name>
    <name evidence="11" type="ORF">DTO10_25455</name>
</gene>
<evidence type="ECO:0000313" key="12">
    <source>
        <dbReference type="EMBL" id="PEJ32865.1"/>
    </source>
</evidence>
<evidence type="ECO:0000256" key="7">
    <source>
        <dbReference type="ARBA" id="ARBA00022989"/>
    </source>
</evidence>
<dbReference type="EMBL" id="CP030926">
    <property type="protein sequence ID" value="AXN41390.1"/>
    <property type="molecule type" value="Genomic_DNA"/>
</dbReference>
<feature type="domain" description="PTS EIIC type-2" evidence="10">
    <location>
        <begin position="4"/>
        <end position="420"/>
    </location>
</feature>
<keyword evidence="8 9" id="KW-0472">Membrane</keyword>
<evidence type="ECO:0000256" key="1">
    <source>
        <dbReference type="ARBA" id="ARBA00004651"/>
    </source>
</evidence>
<dbReference type="InterPro" id="IPR013014">
    <property type="entry name" value="PTS_EIIC_2"/>
</dbReference>
<feature type="transmembrane region" description="Helical" evidence="9">
    <location>
        <begin position="6"/>
        <end position="27"/>
    </location>
</feature>
<dbReference type="InterPro" id="IPR004703">
    <property type="entry name" value="PTS_sugar-sp_permease"/>
</dbReference>
<feature type="transmembrane region" description="Helical" evidence="9">
    <location>
        <begin position="141"/>
        <end position="163"/>
    </location>
</feature>
<dbReference type="GO" id="GO:0009401">
    <property type="term" value="P:phosphoenolpyruvate-dependent sugar phosphotransferase system"/>
    <property type="evidence" value="ECO:0007669"/>
    <property type="project" value="UniProtKB-KW"/>
</dbReference>
<feature type="transmembrane region" description="Helical" evidence="9">
    <location>
        <begin position="397"/>
        <end position="419"/>
    </location>
</feature>
<dbReference type="GO" id="GO:0015577">
    <property type="term" value="F:galactitol transmembrane transporter activity"/>
    <property type="evidence" value="ECO:0007669"/>
    <property type="project" value="InterPro"/>
</dbReference>
<evidence type="ECO:0000259" key="10">
    <source>
        <dbReference type="PROSITE" id="PS51104"/>
    </source>
</evidence>
<feature type="transmembrane region" description="Helical" evidence="9">
    <location>
        <begin position="83"/>
        <end position="110"/>
    </location>
</feature>
<dbReference type="Pfam" id="PF03611">
    <property type="entry name" value="EIIC-GAT"/>
    <property type="match status" value="1"/>
</dbReference>
<dbReference type="InterPro" id="IPR013853">
    <property type="entry name" value="EIIC-GAT"/>
</dbReference>
<sequence length="420" mass="45309">MEMINWVINLGPSVMMPIIFFIMALCFRVTIGRAFKAAMLVGIGFVGISLIITLLLESMGPAAEAMVSRFDLQLTVIDPGWPVAAAIGWGTPIVPFAVAGIILLNIILLFLKVTKTVNIDIFNFWVFMVTGALIYSMTDSIWIATLAALIHFVIVLIIGDLTAPRIQSDFNLKGVSFPHGTTAVFVPFGIAINWIIERIPWLRDVKADPESITKKFGVFGEPLTLGAIIGVLLGILAGFDIGSVMTLGVTVGAVMVLLPKMVDVLVEGLSIIREAAEAFLKRRFPNREFYIAMDTALLIAHPAVLATGLLMIPTALVLAVILPGNRLLPFTDLASLSFLFAMCSPFLKHNMVRLYITGIVIMTMVLYIGTDISGAFTEAAKLANVALPDNISNTTELANLVGGASTPLGWLLIKIASFFA</sequence>
<keyword evidence="3" id="KW-1003">Cell membrane</keyword>
<dbReference type="AlphaFoldDB" id="A0AAX0S5M3"/>
<proteinExistence type="predicted"/>
<dbReference type="EMBL" id="NUEQ01000022">
    <property type="protein sequence ID" value="PEJ32865.1"/>
    <property type="molecule type" value="Genomic_DNA"/>
</dbReference>
<organism evidence="12 13">
    <name type="scientific">Peribacillus butanolivorans</name>
    <dbReference type="NCBI Taxonomy" id="421767"/>
    <lineage>
        <taxon>Bacteria</taxon>
        <taxon>Bacillati</taxon>
        <taxon>Bacillota</taxon>
        <taxon>Bacilli</taxon>
        <taxon>Bacillales</taxon>
        <taxon>Bacillaceae</taxon>
        <taxon>Peribacillus</taxon>
    </lineage>
</organism>
<keyword evidence="6 9" id="KW-0812">Transmembrane</keyword>
<feature type="transmembrane region" description="Helical" evidence="9">
    <location>
        <begin position="39"/>
        <end position="63"/>
    </location>
</feature>
<evidence type="ECO:0000313" key="11">
    <source>
        <dbReference type="EMBL" id="AXN41390.1"/>
    </source>
</evidence>
<dbReference type="PANTHER" id="PTHR37324:SF2">
    <property type="entry name" value="PTS SYSTEM GALACTITOL-SPECIFIC EIIC COMPONENT"/>
    <property type="match status" value="1"/>
</dbReference>
<feature type="transmembrane region" description="Helical" evidence="9">
    <location>
        <begin position="354"/>
        <end position="377"/>
    </location>
</feature>
<dbReference type="Proteomes" id="UP000260457">
    <property type="component" value="Chromosome"/>
</dbReference>
<evidence type="ECO:0000256" key="8">
    <source>
        <dbReference type="ARBA" id="ARBA00023136"/>
    </source>
</evidence>
<dbReference type="KEGG" id="pbut:DTO10_25455"/>
<accession>A0AAX0S5M3</accession>
<evidence type="ECO:0000256" key="2">
    <source>
        <dbReference type="ARBA" id="ARBA00022448"/>
    </source>
</evidence>
<evidence type="ECO:0000256" key="5">
    <source>
        <dbReference type="ARBA" id="ARBA00022683"/>
    </source>
</evidence>
<evidence type="ECO:0000256" key="3">
    <source>
        <dbReference type="ARBA" id="ARBA00022475"/>
    </source>
</evidence>
<keyword evidence="4" id="KW-0762">Sugar transport</keyword>
<evidence type="ECO:0000313" key="13">
    <source>
        <dbReference type="Proteomes" id="UP000220106"/>
    </source>
</evidence>
<feature type="transmembrane region" description="Helical" evidence="9">
    <location>
        <begin position="175"/>
        <end position="196"/>
    </location>
</feature>
<evidence type="ECO:0000313" key="14">
    <source>
        <dbReference type="Proteomes" id="UP000260457"/>
    </source>
</evidence>
<dbReference type="PROSITE" id="PS51104">
    <property type="entry name" value="PTS_EIIC_TYPE_2"/>
    <property type="match status" value="1"/>
</dbReference>
<name>A0AAX0S5M3_9BACI</name>